<evidence type="ECO:0000313" key="1">
    <source>
        <dbReference type="EMBL" id="OBT94054.1"/>
    </source>
</evidence>
<sequence length="84" mass="9477">MHERSAWTKYLLRHPEFDSLGNLPLAPLIPMILTIEAVIPVIPEGGWGDQGTKGTAERKFCIRNDLATITSRKRRHFQGDNPPV</sequence>
<reference evidence="2" key="2">
    <citation type="journal article" date="2018" name="Nat. Commun.">
        <title>Extreme sensitivity to ultraviolet light in the fungal pathogen causing white-nose syndrome of bats.</title>
        <authorList>
            <person name="Palmer J.M."/>
            <person name="Drees K.P."/>
            <person name="Foster J.T."/>
            <person name="Lindner D.L."/>
        </authorList>
    </citation>
    <scope>NUCLEOTIDE SEQUENCE [LARGE SCALE GENOMIC DNA]</scope>
    <source>
        <strain evidence="2">UAMH 10579</strain>
    </source>
</reference>
<evidence type="ECO:0000313" key="2">
    <source>
        <dbReference type="Proteomes" id="UP000091956"/>
    </source>
</evidence>
<keyword evidence="2" id="KW-1185">Reference proteome</keyword>
<organism evidence="1 2">
    <name type="scientific">Pseudogymnoascus verrucosus</name>
    <dbReference type="NCBI Taxonomy" id="342668"/>
    <lineage>
        <taxon>Eukaryota</taxon>
        <taxon>Fungi</taxon>
        <taxon>Dikarya</taxon>
        <taxon>Ascomycota</taxon>
        <taxon>Pezizomycotina</taxon>
        <taxon>Leotiomycetes</taxon>
        <taxon>Thelebolales</taxon>
        <taxon>Thelebolaceae</taxon>
        <taxon>Pseudogymnoascus</taxon>
    </lineage>
</organism>
<gene>
    <name evidence="1" type="ORF">VE01_07152</name>
</gene>
<dbReference type="AlphaFoldDB" id="A0A1B8GE02"/>
<dbReference type="EMBL" id="KV460247">
    <property type="protein sequence ID" value="OBT94054.1"/>
    <property type="molecule type" value="Genomic_DNA"/>
</dbReference>
<protein>
    <submittedName>
        <fullName evidence="1">Uncharacterized protein</fullName>
    </submittedName>
</protein>
<dbReference type="GeneID" id="28840538"/>
<accession>A0A1B8GE02</accession>
<dbReference type="Proteomes" id="UP000091956">
    <property type="component" value="Unassembled WGS sequence"/>
</dbReference>
<dbReference type="RefSeq" id="XP_018127787.1">
    <property type="nucleotide sequence ID" value="XM_018276587.1"/>
</dbReference>
<name>A0A1B8GE02_9PEZI</name>
<reference evidence="1 2" key="1">
    <citation type="submission" date="2016-03" db="EMBL/GenBank/DDBJ databases">
        <title>Comparative genomics of Pseudogymnoascus destructans, the fungus causing white-nose syndrome of bats.</title>
        <authorList>
            <person name="Palmer J.M."/>
            <person name="Drees K.P."/>
            <person name="Foster J.T."/>
            <person name="Lindner D.L."/>
        </authorList>
    </citation>
    <scope>NUCLEOTIDE SEQUENCE [LARGE SCALE GENOMIC DNA]</scope>
    <source>
        <strain evidence="1 2">UAMH 10579</strain>
    </source>
</reference>
<proteinExistence type="predicted"/>